<proteinExistence type="predicted"/>
<dbReference type="EMBL" id="JAPJUH010000005">
    <property type="protein sequence ID" value="MCX3266555.1"/>
    <property type="molecule type" value="Genomic_DNA"/>
</dbReference>
<accession>A0A9X3DG51</accession>
<feature type="chain" id="PRO_5040932104" description="Lipoprotein" evidence="1">
    <location>
        <begin position="19"/>
        <end position="102"/>
    </location>
</feature>
<dbReference type="RefSeq" id="WP_010602561.1">
    <property type="nucleotide sequence ID" value="NZ_JAPJUH010000005.1"/>
</dbReference>
<dbReference type="AlphaFoldDB" id="A0A9X3DG51"/>
<keyword evidence="3" id="KW-1185">Reference proteome</keyword>
<comment type="caution">
    <text evidence="2">The sequence shown here is derived from an EMBL/GenBank/DDBJ whole genome shotgun (WGS) entry which is preliminary data.</text>
</comment>
<evidence type="ECO:0008006" key="4">
    <source>
        <dbReference type="Google" id="ProtNLM"/>
    </source>
</evidence>
<protein>
    <recommendedName>
        <fullName evidence="4">Lipoprotein</fullName>
    </recommendedName>
</protein>
<feature type="signal peptide" evidence="1">
    <location>
        <begin position="1"/>
        <end position="18"/>
    </location>
</feature>
<dbReference type="Proteomes" id="UP001142592">
    <property type="component" value="Unassembled WGS sequence"/>
</dbReference>
<evidence type="ECO:0000256" key="1">
    <source>
        <dbReference type="SAM" id="SignalP"/>
    </source>
</evidence>
<keyword evidence="1" id="KW-0732">Signal</keyword>
<sequence length="102" mass="11633">MKKLITLMLIAIFLSACTPQPFTGRIVEKEYVAGHRCHTEGYKVKDQAGIIVPRTTVVAQHHHKWENAKVTVWVANRYEVRSFGVDSTSFDKWVLGSKVTFK</sequence>
<reference evidence="2" key="1">
    <citation type="submission" date="2022-11" db="EMBL/GenBank/DDBJ databases">
        <authorList>
            <person name="Graham C."/>
            <person name="Newman J.D."/>
        </authorList>
    </citation>
    <scope>NUCLEOTIDE SEQUENCE</scope>
    <source>
        <strain evidence="2">DSM 19486</strain>
    </source>
</reference>
<gene>
    <name evidence="2" type="ORF">OQZ29_17485</name>
</gene>
<evidence type="ECO:0000313" key="2">
    <source>
        <dbReference type="EMBL" id="MCX3266555.1"/>
    </source>
</evidence>
<dbReference type="PROSITE" id="PS51257">
    <property type="entry name" value="PROKAR_LIPOPROTEIN"/>
    <property type="match status" value="1"/>
</dbReference>
<name>A0A9X3DG51_9SPHI</name>
<evidence type="ECO:0000313" key="3">
    <source>
        <dbReference type="Proteomes" id="UP001142592"/>
    </source>
</evidence>
<organism evidence="2 3">
    <name type="scientific">Pedobacter agri</name>
    <dbReference type="NCBI Taxonomy" id="454586"/>
    <lineage>
        <taxon>Bacteria</taxon>
        <taxon>Pseudomonadati</taxon>
        <taxon>Bacteroidota</taxon>
        <taxon>Sphingobacteriia</taxon>
        <taxon>Sphingobacteriales</taxon>
        <taxon>Sphingobacteriaceae</taxon>
        <taxon>Pedobacter</taxon>
    </lineage>
</organism>